<gene>
    <name evidence="6" type="ORF">BC739_007582</name>
</gene>
<comment type="similarity">
    <text evidence="1 4">Belongs to the glycosyl hydrolase 28 family.</text>
</comment>
<dbReference type="InterPro" id="IPR051801">
    <property type="entry name" value="GH28_Enzymes"/>
</dbReference>
<keyword evidence="7" id="KW-1185">Reference proteome</keyword>
<proteinExistence type="inferred from homology"/>
<reference evidence="6 7" key="1">
    <citation type="submission" date="2020-08" db="EMBL/GenBank/DDBJ databases">
        <title>Genomic Encyclopedia of Archaeal and Bacterial Type Strains, Phase II (KMG-II): from individual species to whole genera.</title>
        <authorList>
            <person name="Goeker M."/>
        </authorList>
    </citation>
    <scope>NUCLEOTIDE SEQUENCE [LARGE SCALE GENOMIC DNA]</scope>
    <source>
        <strain evidence="6 7">DSM 43850</strain>
    </source>
</reference>
<dbReference type="InterPro" id="IPR000743">
    <property type="entry name" value="Glyco_hydro_28"/>
</dbReference>
<dbReference type="SUPFAM" id="SSF51126">
    <property type="entry name" value="Pectin lyase-like"/>
    <property type="match status" value="1"/>
</dbReference>
<dbReference type="Pfam" id="PF00295">
    <property type="entry name" value="Glyco_hydro_28"/>
    <property type="match status" value="1"/>
</dbReference>
<evidence type="ECO:0000313" key="6">
    <source>
        <dbReference type="EMBL" id="MBA8930349.1"/>
    </source>
</evidence>
<accession>A0ABR6BTV3</accession>
<protein>
    <submittedName>
        <fullName evidence="6">Polygalacturonase</fullName>
    </submittedName>
</protein>
<evidence type="ECO:0000256" key="5">
    <source>
        <dbReference type="SAM" id="SignalP"/>
    </source>
</evidence>
<dbReference type="EMBL" id="JACJID010000006">
    <property type="protein sequence ID" value="MBA8930349.1"/>
    <property type="molecule type" value="Genomic_DNA"/>
</dbReference>
<name>A0ABR6BTV3_9PSEU</name>
<dbReference type="InterPro" id="IPR011050">
    <property type="entry name" value="Pectin_lyase_fold/virulence"/>
</dbReference>
<organism evidence="6 7">
    <name type="scientific">Kutzneria viridogrisea</name>
    <dbReference type="NCBI Taxonomy" id="47990"/>
    <lineage>
        <taxon>Bacteria</taxon>
        <taxon>Bacillati</taxon>
        <taxon>Actinomycetota</taxon>
        <taxon>Actinomycetes</taxon>
        <taxon>Pseudonocardiales</taxon>
        <taxon>Pseudonocardiaceae</taxon>
        <taxon>Kutzneria</taxon>
    </lineage>
</organism>
<evidence type="ECO:0000256" key="3">
    <source>
        <dbReference type="ARBA" id="ARBA00023295"/>
    </source>
</evidence>
<keyword evidence="5" id="KW-0732">Signal</keyword>
<evidence type="ECO:0000313" key="7">
    <source>
        <dbReference type="Proteomes" id="UP000517916"/>
    </source>
</evidence>
<feature type="chain" id="PRO_5046696618" evidence="5">
    <location>
        <begin position="33"/>
        <end position="498"/>
    </location>
</feature>
<keyword evidence="3 4" id="KW-0326">Glycosidase</keyword>
<dbReference type="InterPro" id="IPR012334">
    <property type="entry name" value="Pectin_lyas_fold"/>
</dbReference>
<sequence length="498" mass="51706">MSYAALRRSATTWLPVLAVALIAVFVGGGASAATTNARDRAAVFDVKSYGAKGDGAANDTPAVNRAIVAANQAGGGVVRFPAGTYKAGGSIHLLSNVTVQLDAGSTLLGTASGYDAPEANPYDKFQDYGHSHFHNAMIWGDRLTNIGFTGSGTIDGGGHFITGNPKSGQADKLISLTRCDGLTVSGITLKRGGHFAMLINGCQNVVSDHLTISTAGDRDGWNIINTRNVTITNITDAANDDALVFKSDWALGATLPNGHVTVTNAKLSAGCCNALMFGSETCGDFTDYQFTHITITGAGKSGLGMVSMDGSRISNVRYNDVTMSGTKSPIMQKIGTRKRCGDKPGIGSISDVHYENITGTSAGSFSPTLWGQPGHQISDVTFKNVNLTLPGGHAAMSTDVPSDNGDYNPNSIGTRPAYGFYLHEVTGISFTDTALRQSASDARPAIIANSGSRLSFDHVTAQSGKGSPYDLGFQSVTGYCVQGSDALRVNATGSSKGC</sequence>
<dbReference type="PANTHER" id="PTHR31339">
    <property type="entry name" value="PECTIN LYASE-RELATED"/>
    <property type="match status" value="1"/>
</dbReference>
<comment type="caution">
    <text evidence="6">The sequence shown here is derived from an EMBL/GenBank/DDBJ whole genome shotgun (WGS) entry which is preliminary data.</text>
</comment>
<dbReference type="Proteomes" id="UP000517916">
    <property type="component" value="Unassembled WGS sequence"/>
</dbReference>
<keyword evidence="2 4" id="KW-0378">Hydrolase</keyword>
<evidence type="ECO:0000256" key="1">
    <source>
        <dbReference type="ARBA" id="ARBA00008834"/>
    </source>
</evidence>
<dbReference type="Gene3D" id="2.160.20.10">
    <property type="entry name" value="Single-stranded right-handed beta-helix, Pectin lyase-like"/>
    <property type="match status" value="1"/>
</dbReference>
<feature type="signal peptide" evidence="5">
    <location>
        <begin position="1"/>
        <end position="32"/>
    </location>
</feature>
<evidence type="ECO:0000256" key="4">
    <source>
        <dbReference type="RuleBase" id="RU361169"/>
    </source>
</evidence>
<dbReference type="RefSeq" id="WP_025354908.1">
    <property type="nucleotide sequence ID" value="NZ_BAAABQ010000025.1"/>
</dbReference>
<evidence type="ECO:0000256" key="2">
    <source>
        <dbReference type="ARBA" id="ARBA00022801"/>
    </source>
</evidence>
<dbReference type="PANTHER" id="PTHR31339:SF9">
    <property type="entry name" value="PLASMIN AND FIBRONECTIN-BINDING PROTEIN A"/>
    <property type="match status" value="1"/>
</dbReference>